<comment type="caution">
    <text evidence="2">The sequence shown here is derived from an EMBL/GenBank/DDBJ whole genome shotgun (WGS) entry which is preliminary data.</text>
</comment>
<organism evidence="2">
    <name type="scientific">Talaromyces marneffei PM1</name>
    <dbReference type="NCBI Taxonomy" id="1077442"/>
    <lineage>
        <taxon>Eukaryota</taxon>
        <taxon>Fungi</taxon>
        <taxon>Dikarya</taxon>
        <taxon>Ascomycota</taxon>
        <taxon>Pezizomycotina</taxon>
        <taxon>Eurotiomycetes</taxon>
        <taxon>Eurotiomycetidae</taxon>
        <taxon>Eurotiales</taxon>
        <taxon>Trichocomaceae</taxon>
        <taxon>Talaromyces</taxon>
        <taxon>Talaromyces sect. Talaromyces</taxon>
    </lineage>
</organism>
<dbReference type="AlphaFoldDB" id="A0A093UN35"/>
<gene>
    <name evidence="2" type="ORF">GQ26_0620060</name>
</gene>
<dbReference type="HOGENOM" id="CLU_083650_3_0_1"/>
<reference evidence="2" key="1">
    <citation type="journal article" date="2014" name="PLoS Genet.">
        <title>Signature Gene Expression Reveals Novel Clues to the Molecular Mechanisms of Dimorphic Transition in Penicillium marneffei.</title>
        <authorList>
            <person name="Yang E."/>
            <person name="Wang G."/>
            <person name="Cai J."/>
            <person name="Woo P.C."/>
            <person name="Lau S.K."/>
            <person name="Yuen K.-Y."/>
            <person name="Chow W.-N."/>
            <person name="Lin X."/>
        </authorList>
    </citation>
    <scope>NUCLEOTIDE SEQUENCE [LARGE SCALE GENOMIC DNA]</scope>
    <source>
        <strain evidence="2">PM1</strain>
    </source>
</reference>
<name>A0A093UN35_TALMA</name>
<proteinExistence type="predicted"/>
<evidence type="ECO:0000313" key="2">
    <source>
        <dbReference type="EMBL" id="KFX41345.1"/>
    </source>
</evidence>
<sequence>MYSLLSILATISGLSSLAAANGRVGIYNNCRFNVFLWTDNHMGSQNLMLTPGTHYIEPRHRSIDGVDFAITITPDGLLNCAPQTHFRYNWHENEVFYLMYNFYGDPLYDHPSFSPYTPRRPLLHTY</sequence>
<protein>
    <submittedName>
        <fullName evidence="2">Uncharacterized protein</fullName>
    </submittedName>
</protein>
<feature type="signal peptide" evidence="1">
    <location>
        <begin position="1"/>
        <end position="20"/>
    </location>
</feature>
<keyword evidence="1" id="KW-0732">Signal</keyword>
<dbReference type="Pfam" id="PF04681">
    <property type="entry name" value="Bys1"/>
    <property type="match status" value="1"/>
</dbReference>
<accession>A0A093UN35</accession>
<dbReference type="EMBL" id="JPOX01000062">
    <property type="protein sequence ID" value="KFX41345.1"/>
    <property type="molecule type" value="Genomic_DNA"/>
</dbReference>
<feature type="chain" id="PRO_5001891947" evidence="1">
    <location>
        <begin position="21"/>
        <end position="126"/>
    </location>
</feature>
<evidence type="ECO:0000256" key="1">
    <source>
        <dbReference type="SAM" id="SignalP"/>
    </source>
</evidence>
<dbReference type="InterPro" id="IPR006771">
    <property type="entry name" value="CetA-like"/>
</dbReference>